<dbReference type="PANTHER" id="PTHR11566">
    <property type="entry name" value="DYNAMIN"/>
    <property type="match status" value="1"/>
</dbReference>
<dbReference type="SMART" id="SM00053">
    <property type="entry name" value="DYNc"/>
    <property type="match status" value="1"/>
</dbReference>
<dbReference type="PROSITE" id="PS51718">
    <property type="entry name" value="G_DYNAMIN_2"/>
    <property type="match status" value="1"/>
</dbReference>
<gene>
    <name evidence="6" type="ORF">PRZ48_009663</name>
</gene>
<dbReference type="InterPro" id="IPR000375">
    <property type="entry name" value="Dynamin_stalk"/>
</dbReference>
<evidence type="ECO:0000256" key="1">
    <source>
        <dbReference type="ARBA" id="ARBA00022741"/>
    </source>
</evidence>
<dbReference type="InterPro" id="IPR030381">
    <property type="entry name" value="G_DYNAMIN_dom"/>
</dbReference>
<protein>
    <submittedName>
        <fullName evidence="6">Uncharacterized protein</fullName>
    </submittedName>
</protein>
<evidence type="ECO:0000259" key="5">
    <source>
        <dbReference type="PROSITE" id="PS51718"/>
    </source>
</evidence>
<proteinExistence type="predicted"/>
<evidence type="ECO:0000313" key="7">
    <source>
        <dbReference type="Proteomes" id="UP001305779"/>
    </source>
</evidence>
<evidence type="ECO:0000256" key="3">
    <source>
        <dbReference type="SAM" id="MobiDB-lite"/>
    </source>
</evidence>
<evidence type="ECO:0000313" key="6">
    <source>
        <dbReference type="EMBL" id="KAK4499151.1"/>
    </source>
</evidence>
<dbReference type="Gene3D" id="3.40.50.300">
    <property type="entry name" value="P-loop containing nucleotide triphosphate hydrolases"/>
    <property type="match status" value="1"/>
</dbReference>
<dbReference type="CDD" id="cd08771">
    <property type="entry name" value="DLP_1"/>
    <property type="match status" value="1"/>
</dbReference>
<dbReference type="PROSITE" id="PS51388">
    <property type="entry name" value="GED"/>
    <property type="match status" value="1"/>
</dbReference>
<reference evidence="6 7" key="1">
    <citation type="journal article" date="2023" name="G3 (Bethesda)">
        <title>A chromosome-level genome assembly of Zasmidium syzygii isolated from banana leaves.</title>
        <authorList>
            <person name="van Westerhoven A.C."/>
            <person name="Mehrabi R."/>
            <person name="Talebi R."/>
            <person name="Steentjes M.B.F."/>
            <person name="Corcolon B."/>
            <person name="Chong P.A."/>
            <person name="Kema G.H.J."/>
            <person name="Seidl M.F."/>
        </authorList>
    </citation>
    <scope>NUCLEOTIDE SEQUENCE [LARGE SCALE GENOMIC DNA]</scope>
    <source>
        <strain evidence="6 7">P124</strain>
    </source>
</reference>
<keyword evidence="1" id="KW-0547">Nucleotide-binding</keyword>
<dbReference type="PANTHER" id="PTHR11566:SF149">
    <property type="entry name" value="GTPASE, PUTATIVE (AFU_ORTHOLOGUE AFUA_6G11890)-RELATED"/>
    <property type="match status" value="1"/>
</dbReference>
<dbReference type="InterPro" id="IPR045063">
    <property type="entry name" value="Dynamin_N"/>
</dbReference>
<feature type="domain" description="GED" evidence="4">
    <location>
        <begin position="603"/>
        <end position="694"/>
    </location>
</feature>
<dbReference type="InterPro" id="IPR022812">
    <property type="entry name" value="Dynamin"/>
</dbReference>
<feature type="domain" description="Dynamin-type G" evidence="5">
    <location>
        <begin position="33"/>
        <end position="323"/>
    </location>
</feature>
<accession>A0ABR0ED14</accession>
<sequence length="798" mass="88686">MPTDALEQLQSPAQIELLDAVDSLRLEGCGDGELDLPQLIVCGDQSAGKSSVLEAVSRVSFPASDTFCTRFASELVLRKAPVTDFSITLVPAPDRSEDEKKFISSFAAPAELMALDDFPEVVKLAGEHIDKLRRLERSKSAFLKDKLVARIRGPHLPPLTLVDLPGLIHTSGETQTSDDIAVVRAILNDYMRDKSSIILAVLAADNNKANQEVLQLAKNHDQSGARTLGIITKPDKVDAGSNSEIEWIKRTQGHASPLHLGWHVLKNRSFEHRDATSDQRDAQETKFFESSNWSAVPKDCRGIASLRSRLSAVLLRTIRECLPSISKGIDDGIRSSKATLEKLGQPRITAAEQQRYLTEISFKLMELVKASLQGHYSGNFYAGADPESIATRKIRSRLQDNLDDFMTCMGTRGHRFLIKEDKVFAQKPKDSITVDLSLSASAVAEDTEPIEVSRSNFLHSIASYMKQNRGCDLPGLLSSEIVTHLFHVQSAPWETLSNACIDRCWTHVRDFFRQALEHIAPSHTADAIMDDFAADRLESIRDDLSNKLEELLKPYRKGHLITLNRAQLLDLCQRRSSESDTSHDKQESSAWSRDESRDELAAASQALNCMQAYYHISGLTFMETIATLAIENCLVDGLLDLFTPMTVSDLDDEALQFLAAEPASVAFERRRNQERLKVLRDVGSTVRKHAGRGAADFHQNIHDSELISSRLHPQPSEQEKSGTVPVNIKQDSTPERKSFNFASTVITPPPTPPNELVASDGRRRRPSRKSPSPLYRGSSKSYVAAERQPYVVSDEEET</sequence>
<dbReference type="Proteomes" id="UP001305779">
    <property type="component" value="Unassembled WGS sequence"/>
</dbReference>
<dbReference type="EMBL" id="JAXOVC010000007">
    <property type="protein sequence ID" value="KAK4499151.1"/>
    <property type="molecule type" value="Genomic_DNA"/>
</dbReference>
<dbReference type="Pfam" id="PF00350">
    <property type="entry name" value="Dynamin_N"/>
    <property type="match status" value="1"/>
</dbReference>
<dbReference type="InterPro" id="IPR001401">
    <property type="entry name" value="Dynamin_GTPase"/>
</dbReference>
<keyword evidence="2" id="KW-0342">GTP-binding</keyword>
<organism evidence="6 7">
    <name type="scientific">Zasmidium cellare</name>
    <name type="common">Wine cellar mold</name>
    <name type="synonym">Racodium cellare</name>
    <dbReference type="NCBI Taxonomy" id="395010"/>
    <lineage>
        <taxon>Eukaryota</taxon>
        <taxon>Fungi</taxon>
        <taxon>Dikarya</taxon>
        <taxon>Ascomycota</taxon>
        <taxon>Pezizomycotina</taxon>
        <taxon>Dothideomycetes</taxon>
        <taxon>Dothideomycetidae</taxon>
        <taxon>Mycosphaerellales</taxon>
        <taxon>Mycosphaerellaceae</taxon>
        <taxon>Zasmidium</taxon>
    </lineage>
</organism>
<dbReference type="Pfam" id="PF01031">
    <property type="entry name" value="Dynamin_M"/>
    <property type="match status" value="1"/>
</dbReference>
<dbReference type="PRINTS" id="PR00195">
    <property type="entry name" value="DYNAMIN"/>
</dbReference>
<name>A0ABR0ED14_ZASCE</name>
<evidence type="ECO:0000256" key="2">
    <source>
        <dbReference type="ARBA" id="ARBA00023134"/>
    </source>
</evidence>
<dbReference type="SUPFAM" id="SSF52540">
    <property type="entry name" value="P-loop containing nucleoside triphosphate hydrolases"/>
    <property type="match status" value="1"/>
</dbReference>
<dbReference type="InterPro" id="IPR020850">
    <property type="entry name" value="GED_dom"/>
</dbReference>
<keyword evidence="7" id="KW-1185">Reference proteome</keyword>
<dbReference type="InterPro" id="IPR027417">
    <property type="entry name" value="P-loop_NTPase"/>
</dbReference>
<comment type="caution">
    <text evidence="6">The sequence shown here is derived from an EMBL/GenBank/DDBJ whole genome shotgun (WGS) entry which is preliminary data.</text>
</comment>
<feature type="region of interest" description="Disordered" evidence="3">
    <location>
        <begin position="712"/>
        <end position="798"/>
    </location>
</feature>
<evidence type="ECO:0000259" key="4">
    <source>
        <dbReference type="PROSITE" id="PS51388"/>
    </source>
</evidence>
<dbReference type="Gene3D" id="1.20.120.1240">
    <property type="entry name" value="Dynamin, middle domain"/>
    <property type="match status" value="1"/>
</dbReference>